<name>A0A8S1J9A0_9CHLO</name>
<feature type="domain" description="WDR11 TPR" evidence="4">
    <location>
        <begin position="1285"/>
        <end position="1511"/>
    </location>
</feature>
<proteinExistence type="predicted"/>
<dbReference type="Proteomes" id="UP000708148">
    <property type="component" value="Unassembled WGS sequence"/>
</dbReference>
<dbReference type="SMART" id="SM00320">
    <property type="entry name" value="WD40"/>
    <property type="match status" value="3"/>
</dbReference>
<dbReference type="Pfam" id="PF23751">
    <property type="entry name" value="Beta-prop_WDR11_1st"/>
    <property type="match status" value="2"/>
</dbReference>
<dbReference type="Gene3D" id="2.130.10.10">
    <property type="entry name" value="YVTN repeat-like/Quinoprotein amine dehydrogenase"/>
    <property type="match status" value="2"/>
</dbReference>
<feature type="region of interest" description="Disordered" evidence="1">
    <location>
        <begin position="1052"/>
        <end position="1090"/>
    </location>
</feature>
<evidence type="ECO:0000259" key="2">
    <source>
        <dbReference type="Pfam" id="PF23751"/>
    </source>
</evidence>
<feature type="domain" description="WDR11 second beta-propeller" evidence="3">
    <location>
        <begin position="607"/>
        <end position="951"/>
    </location>
</feature>
<reference evidence="5" key="1">
    <citation type="submission" date="2020-12" db="EMBL/GenBank/DDBJ databases">
        <authorList>
            <person name="Iha C."/>
        </authorList>
    </citation>
    <scope>NUCLEOTIDE SEQUENCE</scope>
</reference>
<dbReference type="PANTHER" id="PTHR14593:SF5">
    <property type="entry name" value="WD REPEAT-CONTAINING PROTEIN 11"/>
    <property type="match status" value="1"/>
</dbReference>
<dbReference type="InterPro" id="IPR057852">
    <property type="entry name" value="Beta-prop_WDR11_1st"/>
</dbReference>
<accession>A0A8S1J9A0</accession>
<dbReference type="InterPro" id="IPR039694">
    <property type="entry name" value="WDR11"/>
</dbReference>
<dbReference type="InterPro" id="IPR036322">
    <property type="entry name" value="WD40_repeat_dom_sf"/>
</dbReference>
<keyword evidence="6" id="KW-1185">Reference proteome</keyword>
<dbReference type="GO" id="GO:0005737">
    <property type="term" value="C:cytoplasm"/>
    <property type="evidence" value="ECO:0007669"/>
    <property type="project" value="TreeGrafter"/>
</dbReference>
<sequence length="1569" mass="168030">MVSGRVAGLLPGPCLPANAGASDILEGQLLAYGVASSVAIIDVFQLQLVCMLHGAHSRASVTTVSWSPECHSRDLKGGGHVRLASGDKEGSVVVWDVTRVSVLAKLEDPRGGAGEQGGAGVQDVAWVMSPPCLLAVLLASASLLLWDTKGGQIVWRHEERGHGSLHSISVDPMDRRRVCLSGEGGQCIIMDLGGFPKDKVQTKQYRVSSSDGAQSSGSVHCAFPAQRDVLVVMLARELLFFDLEFAHPVSTIALPASRRKFQRILAINGEGIQRGGGVPGGMQTIHCLHEDFSLSVWVQSSDSLKYSLLPSVRLTPMPLRVLGSSTAQVEVLTMAAASWTPGLPNNAEGDGRVDNASNMEGHKSSRQVSSLLVMAVTSSGQVWQWDIRMPLSATQEHTYQDGAAGSRRSKSRTGTPVRSHPDPEDCGSEPQAQNVDKVSTLDTEVQGVSETTESASILTESSRVGESPQPGAMPTTLGDSKAGRPTVSVSLKGILHVLPSAITTLTVLPKLLVEADEGLDGQQSGQQSGEYMPSPGTQNSGISGDVHKTEDSQTQNQVSSGNDPVDADGSSLEGVKPSPASESATSEGIKTLALPLESSLPGKILRPVIGVVTSSGTLEVVHCHRGTLTPLSLEVSRSISVHDERARSVRWLGSTPLVVSFCSEKSEHGWKNSLVITDIRTGQTTPFRELGSENSSMLGIRTSPSGKYILVLLKNAPAEIWMVSGLTCVRRVRQLDLPFTAVEWFQPTADTGETLPVAAWEMWGCESGEAWEGGVSSADPPEETIVFALGDGRVGTVTIRGRQVTDSKLRKPIWGMATGANSAVFISTAGWGSTILLGDSSGVLMMWDIATGKTTTTPTEMGAIRRISVTHCLTNDGSRKSHVVLLSSSWQCSFWEIDSRNKLVKVPFQSSVRFMDMAWLPSPGCQSSSNLLAAVTEEGSLAVLEIDSASQGSGALDDLLTGDAVDGPVSYTDCLSGNPSFGSSLLLPRPMSLLLRLMIQVGVPSSVLRHMASGASDADDEGIEAEVWARLPRGAQPIDWGDFRGREGLDSLAEETSSTGEDMHSRADSLTGSDRMAGMPPLMSEPSLPPVPKLHIESLKKRQKQRARAPPVPAELSLTSRRHMSLASEVLASHAYESSTRKKLMAKVRTKLSRPRKDRLPEDMQVTFNSQEGVWSQGGLMMPVHNSLADVLRALASLRAQGQLMFPREWVAYDRALEMGSTTARMAVAAEVSGEFEEARFWRHVTPTLRHVHSLATDTFGWQNETAETGAEEARTTDSDRLWNEAMVLSVSAARVRWHEAVPRSMLDPHPHLQDHRMLEYVCLGDYPTAVGFLLASAPEASTRYYRDSLCALALSTVPAGGEPPAEQGQPTPKKSSLNVQVAKVVSAHAATSGDSLLGVPMLCSAGLPQEAVGLLQDAGLWEYAATLVSVSLRGSDRAQALARWAQHVLREEGNLWRATGLLIDGGCLHEALQVLRDAGRPDCAWGVVMACCESGLVHGSGTPQSGAEARSKNEEGAPVQQLFNALPLSAVTRFGRRRRASDDDAPRDEVEEIGLEFNHYVVDLFGHL</sequence>
<feature type="region of interest" description="Disordered" evidence="1">
    <location>
        <begin position="343"/>
        <end position="362"/>
    </location>
</feature>
<feature type="compositionally biased region" description="Polar residues" evidence="1">
    <location>
        <begin position="430"/>
        <end position="464"/>
    </location>
</feature>
<feature type="region of interest" description="Disordered" evidence="1">
    <location>
        <begin position="519"/>
        <end position="587"/>
    </location>
</feature>
<evidence type="ECO:0000313" key="5">
    <source>
        <dbReference type="EMBL" id="CAD7702710.1"/>
    </source>
</evidence>
<feature type="domain" description="WDR11 first beta-propeller" evidence="2">
    <location>
        <begin position="12"/>
        <end position="208"/>
    </location>
</feature>
<dbReference type="InterPro" id="IPR015943">
    <property type="entry name" value="WD40/YVTN_repeat-like_dom_sf"/>
</dbReference>
<organism evidence="5 6">
    <name type="scientific">Ostreobium quekettii</name>
    <dbReference type="NCBI Taxonomy" id="121088"/>
    <lineage>
        <taxon>Eukaryota</taxon>
        <taxon>Viridiplantae</taxon>
        <taxon>Chlorophyta</taxon>
        <taxon>core chlorophytes</taxon>
        <taxon>Ulvophyceae</taxon>
        <taxon>TCBD clade</taxon>
        <taxon>Bryopsidales</taxon>
        <taxon>Ostreobineae</taxon>
        <taxon>Ostreobiaceae</taxon>
        <taxon>Ostreobium</taxon>
    </lineage>
</organism>
<dbReference type="InterPro" id="IPR057854">
    <property type="entry name" value="TPR_WDR11"/>
</dbReference>
<dbReference type="Pfam" id="PF23752">
    <property type="entry name" value="Beta-prop_WDR11_2nd"/>
    <property type="match status" value="1"/>
</dbReference>
<dbReference type="InterPro" id="IPR057853">
    <property type="entry name" value="Beta-prop_WDR11_2nd"/>
</dbReference>
<feature type="domain" description="WDR11 first beta-propeller" evidence="2">
    <location>
        <begin position="219"/>
        <end position="411"/>
    </location>
</feature>
<evidence type="ECO:0000256" key="1">
    <source>
        <dbReference type="SAM" id="MobiDB-lite"/>
    </source>
</evidence>
<feature type="compositionally biased region" description="Polar residues" evidence="1">
    <location>
        <begin position="552"/>
        <end position="562"/>
    </location>
</feature>
<evidence type="ECO:0000259" key="4">
    <source>
        <dbReference type="Pfam" id="PF23753"/>
    </source>
</evidence>
<dbReference type="Pfam" id="PF23753">
    <property type="entry name" value="TPR_WDR11"/>
    <property type="match status" value="1"/>
</dbReference>
<evidence type="ECO:0000313" key="6">
    <source>
        <dbReference type="Proteomes" id="UP000708148"/>
    </source>
</evidence>
<dbReference type="InterPro" id="IPR001680">
    <property type="entry name" value="WD40_rpt"/>
</dbReference>
<protein>
    <submittedName>
        <fullName evidence="5">Uncharacterized protein</fullName>
    </submittedName>
</protein>
<feature type="region of interest" description="Disordered" evidence="1">
    <location>
        <begin position="397"/>
        <end position="484"/>
    </location>
</feature>
<dbReference type="SUPFAM" id="SSF50978">
    <property type="entry name" value="WD40 repeat-like"/>
    <property type="match status" value="1"/>
</dbReference>
<evidence type="ECO:0000259" key="3">
    <source>
        <dbReference type="Pfam" id="PF23752"/>
    </source>
</evidence>
<comment type="caution">
    <text evidence="5">The sequence shown here is derived from an EMBL/GenBank/DDBJ whole genome shotgun (WGS) entry which is preliminary data.</text>
</comment>
<gene>
    <name evidence="5" type="ORF">OSTQU699_LOCUS8067</name>
</gene>
<dbReference type="EMBL" id="CAJHUC010001921">
    <property type="protein sequence ID" value="CAD7702710.1"/>
    <property type="molecule type" value="Genomic_DNA"/>
</dbReference>
<dbReference type="PANTHER" id="PTHR14593">
    <property type="entry name" value="WD REPEAT-CONTAINING PROTEIN 11"/>
    <property type="match status" value="1"/>
</dbReference>
<dbReference type="OrthoDB" id="1291858at2759"/>